<keyword evidence="1" id="KW-0813">Transport</keyword>
<keyword evidence="2" id="KW-1185">Reference proteome</keyword>
<protein>
    <submittedName>
        <fullName evidence="1">Sugar transporter</fullName>
    </submittedName>
</protein>
<comment type="caution">
    <text evidence="1">The sequence shown here is derived from an EMBL/GenBank/DDBJ whole genome shotgun (WGS) entry which is preliminary data.</text>
</comment>
<keyword evidence="1" id="KW-0762">Sugar transport</keyword>
<reference evidence="2" key="1">
    <citation type="submission" date="2013-09" db="EMBL/GenBank/DDBJ databases">
        <title>Corchorus olitorius genome sequencing.</title>
        <authorList>
            <person name="Alam M."/>
            <person name="Haque M.S."/>
            <person name="Islam M.S."/>
            <person name="Emdad E.M."/>
            <person name="Islam M.M."/>
            <person name="Ahmed B."/>
            <person name="Halim A."/>
            <person name="Hossen Q.M.M."/>
            <person name="Hossain M.Z."/>
            <person name="Ahmed R."/>
            <person name="Khan M.M."/>
            <person name="Islam R."/>
            <person name="Rashid M.M."/>
            <person name="Khan S.A."/>
            <person name="Rahman M.S."/>
            <person name="Alam M."/>
            <person name="Yahiya A.S."/>
            <person name="Khan M.S."/>
            <person name="Azam M.S."/>
            <person name="Haque T."/>
            <person name="Lashkar M.Z.H."/>
            <person name="Akhand A.I."/>
            <person name="Morshed G."/>
            <person name="Roy S."/>
            <person name="Uddin K.S."/>
            <person name="Rabeya T."/>
            <person name="Hossain A.S."/>
            <person name="Chowdhury A."/>
            <person name="Snigdha A.R."/>
            <person name="Mortoza M.S."/>
            <person name="Matin S.A."/>
            <person name="Hoque S.M.E."/>
            <person name="Islam M.K."/>
            <person name="Roy D.K."/>
            <person name="Haider R."/>
            <person name="Moosa M.M."/>
            <person name="Elias S.M."/>
            <person name="Hasan A.M."/>
            <person name="Jahan S."/>
            <person name="Shafiuddin M."/>
            <person name="Mahmood N."/>
            <person name="Shommy N.S."/>
        </authorList>
    </citation>
    <scope>NUCLEOTIDE SEQUENCE [LARGE SCALE GENOMIC DNA]</scope>
    <source>
        <strain evidence="2">cv. O-4</strain>
    </source>
</reference>
<gene>
    <name evidence="1" type="ORF">COLO4_09600</name>
</gene>
<evidence type="ECO:0000313" key="2">
    <source>
        <dbReference type="Proteomes" id="UP000187203"/>
    </source>
</evidence>
<name>A0A1R3KBN0_9ROSI</name>
<dbReference type="AlphaFoldDB" id="A0A1R3KBN0"/>
<organism evidence="1 2">
    <name type="scientific">Corchorus olitorius</name>
    <dbReference type="NCBI Taxonomy" id="93759"/>
    <lineage>
        <taxon>Eukaryota</taxon>
        <taxon>Viridiplantae</taxon>
        <taxon>Streptophyta</taxon>
        <taxon>Embryophyta</taxon>
        <taxon>Tracheophyta</taxon>
        <taxon>Spermatophyta</taxon>
        <taxon>Magnoliopsida</taxon>
        <taxon>eudicotyledons</taxon>
        <taxon>Gunneridae</taxon>
        <taxon>Pentapetalae</taxon>
        <taxon>rosids</taxon>
        <taxon>malvids</taxon>
        <taxon>Malvales</taxon>
        <taxon>Malvaceae</taxon>
        <taxon>Grewioideae</taxon>
        <taxon>Apeibeae</taxon>
        <taxon>Corchorus</taxon>
    </lineage>
</organism>
<accession>A0A1R3KBN0</accession>
<sequence length="74" mass="7764">MPLQRLLSIKGTKTTQKPVANPIAMATYQPTSTPSPSPSFLVIGISLFAALQFCGNGGPQSRLPVKLDAGKPNI</sequence>
<evidence type="ECO:0000313" key="1">
    <source>
        <dbReference type="EMBL" id="OMP04476.1"/>
    </source>
</evidence>
<dbReference type="Proteomes" id="UP000187203">
    <property type="component" value="Unassembled WGS sequence"/>
</dbReference>
<proteinExistence type="predicted"/>
<dbReference type="EMBL" id="AWUE01014252">
    <property type="protein sequence ID" value="OMP04476.1"/>
    <property type="molecule type" value="Genomic_DNA"/>
</dbReference>